<comment type="caution">
    <text evidence="1">The sequence shown here is derived from an EMBL/GenBank/DDBJ whole genome shotgun (WGS) entry which is preliminary data.</text>
</comment>
<proteinExistence type="predicted"/>
<organism evidence="1 2">
    <name type="scientific">Gnomoniopsis smithogilvyi</name>
    <dbReference type="NCBI Taxonomy" id="1191159"/>
    <lineage>
        <taxon>Eukaryota</taxon>
        <taxon>Fungi</taxon>
        <taxon>Dikarya</taxon>
        <taxon>Ascomycota</taxon>
        <taxon>Pezizomycotina</taxon>
        <taxon>Sordariomycetes</taxon>
        <taxon>Sordariomycetidae</taxon>
        <taxon>Diaporthales</taxon>
        <taxon>Gnomoniaceae</taxon>
        <taxon>Gnomoniopsis</taxon>
    </lineage>
</organism>
<keyword evidence="2" id="KW-1185">Reference proteome</keyword>
<protein>
    <submittedName>
        <fullName evidence="1">Uncharacterized protein</fullName>
    </submittedName>
</protein>
<reference evidence="1" key="1">
    <citation type="submission" date="2022-10" db="EMBL/GenBank/DDBJ databases">
        <title>Tapping the CABI collections for fungal endophytes: first genome assemblies for Collariella, Neodidymelliopsis, Ascochyta clinopodiicola, Didymella pomorum, Didymosphaeria variabile, Neocosmospora piperis and Neocucurbitaria cava.</title>
        <authorList>
            <person name="Hill R."/>
        </authorList>
    </citation>
    <scope>NUCLEOTIDE SEQUENCE</scope>
    <source>
        <strain evidence="1">IMI 355082</strain>
    </source>
</reference>
<evidence type="ECO:0000313" key="2">
    <source>
        <dbReference type="Proteomes" id="UP001140453"/>
    </source>
</evidence>
<accession>A0A9W8Z291</accession>
<sequence>MALWDSYNFENEKMMSLQFRGRDHILQRQLGHDLAEGDMQGPMDRALRASEGRMILFEFAEFGSLFRLLKKVSSPVTDDNDPRR</sequence>
<evidence type="ECO:0000313" key="1">
    <source>
        <dbReference type="EMBL" id="KAJ4396541.1"/>
    </source>
</evidence>
<dbReference type="AlphaFoldDB" id="A0A9W8Z291"/>
<dbReference type="Proteomes" id="UP001140453">
    <property type="component" value="Unassembled WGS sequence"/>
</dbReference>
<dbReference type="EMBL" id="JAPEVB010000001">
    <property type="protein sequence ID" value="KAJ4396541.1"/>
    <property type="molecule type" value="Genomic_DNA"/>
</dbReference>
<gene>
    <name evidence="1" type="ORF">N0V93_000761</name>
</gene>
<name>A0A9W8Z291_9PEZI</name>